<dbReference type="STRING" id="1408163.A0A0F4YF10"/>
<name>A0A0F4YF10_RASE3</name>
<dbReference type="AlphaFoldDB" id="A0A0F4YF10"/>
<dbReference type="RefSeq" id="XP_013323419.1">
    <property type="nucleotide sequence ID" value="XM_013467965.1"/>
</dbReference>
<protein>
    <recommendedName>
        <fullName evidence="2">Integrase zinc-binding domain-containing protein</fullName>
    </recommendedName>
</protein>
<dbReference type="Proteomes" id="UP000053958">
    <property type="component" value="Unassembled WGS sequence"/>
</dbReference>
<reference evidence="3 4" key="1">
    <citation type="submission" date="2015-04" db="EMBL/GenBank/DDBJ databases">
        <authorList>
            <person name="Heijne W.H."/>
            <person name="Fedorova N.D."/>
            <person name="Nierman W.C."/>
            <person name="Vollebregt A.W."/>
            <person name="Zhao Z."/>
            <person name="Wu L."/>
            <person name="Kumar M."/>
            <person name="Stam H."/>
            <person name="van den Berg M.A."/>
            <person name="Pel H.J."/>
        </authorList>
    </citation>
    <scope>NUCLEOTIDE SEQUENCE [LARGE SCALE GENOMIC DNA]</scope>
    <source>
        <strain evidence="3 4">CBS 393.64</strain>
    </source>
</reference>
<gene>
    <name evidence="3" type="ORF">T310_9627</name>
</gene>
<evidence type="ECO:0000259" key="2">
    <source>
        <dbReference type="Pfam" id="PF17921"/>
    </source>
</evidence>
<comment type="caution">
    <text evidence="3">The sequence shown here is derived from an EMBL/GenBank/DDBJ whole genome shotgun (WGS) entry which is preliminary data.</text>
</comment>
<dbReference type="GeneID" id="25321559"/>
<keyword evidence="4" id="KW-1185">Reference proteome</keyword>
<evidence type="ECO:0000313" key="4">
    <source>
        <dbReference type="Proteomes" id="UP000053958"/>
    </source>
</evidence>
<evidence type="ECO:0000313" key="3">
    <source>
        <dbReference type="EMBL" id="KKA16807.1"/>
    </source>
</evidence>
<dbReference type="InterPro" id="IPR041588">
    <property type="entry name" value="Integrase_H2C2"/>
</dbReference>
<feature type="compositionally biased region" description="Polar residues" evidence="1">
    <location>
        <begin position="326"/>
        <end position="335"/>
    </location>
</feature>
<feature type="region of interest" description="Disordered" evidence="1">
    <location>
        <begin position="284"/>
        <end position="339"/>
    </location>
</feature>
<proteinExistence type="predicted"/>
<dbReference type="Pfam" id="PF17921">
    <property type="entry name" value="Integrase_H2C2"/>
    <property type="match status" value="1"/>
</dbReference>
<organism evidence="3 4">
    <name type="scientific">Rasamsonia emersonii (strain ATCC 16479 / CBS 393.64 / IMI 116815)</name>
    <dbReference type="NCBI Taxonomy" id="1408163"/>
    <lineage>
        <taxon>Eukaryota</taxon>
        <taxon>Fungi</taxon>
        <taxon>Dikarya</taxon>
        <taxon>Ascomycota</taxon>
        <taxon>Pezizomycotina</taxon>
        <taxon>Eurotiomycetes</taxon>
        <taxon>Eurotiomycetidae</taxon>
        <taxon>Eurotiales</taxon>
        <taxon>Trichocomaceae</taxon>
        <taxon>Rasamsonia</taxon>
    </lineage>
</organism>
<feature type="domain" description="Integrase zinc-binding" evidence="2">
    <location>
        <begin position="235"/>
        <end position="283"/>
    </location>
</feature>
<dbReference type="Gene3D" id="1.10.340.70">
    <property type="match status" value="1"/>
</dbReference>
<dbReference type="OrthoDB" id="2499658at2759"/>
<sequence length="418" mass="46885">MNGYRRRSPHEHNGYATDHQIPMAECYEGSANDFGYHAPNPYGIPHHPFGSYAPQFASCYAQSTSVGGQNSEMRSPLGQISAHHQTLVQDSSYRQQRCVSPSRYPDATRLISICDMFPETEVESQESPNEDTMLSEPVIPPLEGFPDVREFDQLMQSYVNDLSIKKQDKALIHAKRARNIKTVLVDPKDTAVESAQFRFWVKKMFKLQPDDGRTPDSEKLICHEGKPVAIREKLFKILTKAHQQCQHGGRDKTSAQVRQIYSWVPKELISRFVKICPTCQVRRGGLHLTPPNSRRGSPRLEATLPSPKLLSPPPPLPDPTYRRKSTYSLPGSSERSQADGFAQGHVAWTDSPAHLHSQLHLSSRPFNHFTIPPAGLLTDLSSSTSSNALVDETSTSSTQVNYNSGYMRTHGSTRYHGY</sequence>
<dbReference type="EMBL" id="LASV01000734">
    <property type="protein sequence ID" value="KKA16807.1"/>
    <property type="molecule type" value="Genomic_DNA"/>
</dbReference>
<accession>A0A0F4YF10</accession>
<evidence type="ECO:0000256" key="1">
    <source>
        <dbReference type="SAM" id="MobiDB-lite"/>
    </source>
</evidence>